<evidence type="ECO:0000313" key="1">
    <source>
        <dbReference type="Proteomes" id="UP000887579"/>
    </source>
</evidence>
<dbReference type="Proteomes" id="UP000887579">
    <property type="component" value="Unplaced"/>
</dbReference>
<sequence length="273" mass="30929">MASRPKINKQSINYMGKLKISPSLLKILLKDVEIDVEDLLTNPFNTQPPSLDELQRLTGFRRDWLMFVYRNFKQGATDYEFSDRFFAAIAGTRSQKLITFEDLIFCLYDICSSLNRSAGGMPSENTQLSSTTTSVEQFTFNLMMPDHHGRVDEAGFVKYAKSIFNLNASISDCSGDAATFGMFHQISNNTNSQSAVTDKSGSSSNKSGEKVSPPWIGCFARRQFRTLDVDGDGYITLEDIERVFAQKVFYESLYLRPESDLLFKSFQQLHVQE</sequence>
<reference evidence="2" key="1">
    <citation type="submission" date="2022-11" db="UniProtKB">
        <authorList>
            <consortium name="WormBaseParasite"/>
        </authorList>
    </citation>
    <scope>IDENTIFICATION</scope>
</reference>
<dbReference type="WBParaSite" id="ES5_v2.g14145.t1">
    <property type="protein sequence ID" value="ES5_v2.g14145.t1"/>
    <property type="gene ID" value="ES5_v2.g14145"/>
</dbReference>
<organism evidence="1 2">
    <name type="scientific">Panagrolaimus sp. ES5</name>
    <dbReference type="NCBI Taxonomy" id="591445"/>
    <lineage>
        <taxon>Eukaryota</taxon>
        <taxon>Metazoa</taxon>
        <taxon>Ecdysozoa</taxon>
        <taxon>Nematoda</taxon>
        <taxon>Chromadorea</taxon>
        <taxon>Rhabditida</taxon>
        <taxon>Tylenchina</taxon>
        <taxon>Panagrolaimomorpha</taxon>
        <taxon>Panagrolaimoidea</taxon>
        <taxon>Panagrolaimidae</taxon>
        <taxon>Panagrolaimus</taxon>
    </lineage>
</organism>
<evidence type="ECO:0000313" key="2">
    <source>
        <dbReference type="WBParaSite" id="ES5_v2.g14145.t1"/>
    </source>
</evidence>
<protein>
    <submittedName>
        <fullName evidence="2">EF-hand domain-containing protein</fullName>
    </submittedName>
</protein>
<proteinExistence type="predicted"/>
<accession>A0AC34FA40</accession>
<name>A0AC34FA40_9BILA</name>